<feature type="compositionally biased region" description="Acidic residues" evidence="1">
    <location>
        <begin position="1"/>
        <end position="21"/>
    </location>
</feature>
<comment type="caution">
    <text evidence="3">The sequence shown here is derived from an EMBL/GenBank/DDBJ whole genome shotgun (WGS) entry which is preliminary data.</text>
</comment>
<evidence type="ECO:0000313" key="3">
    <source>
        <dbReference type="EMBL" id="CAE1319386.1"/>
    </source>
</evidence>
<dbReference type="EMBL" id="CAHIKZ030005103">
    <property type="protein sequence ID" value="CAE1319386.1"/>
    <property type="molecule type" value="Genomic_DNA"/>
</dbReference>
<gene>
    <name evidence="3" type="ORF">SPHA_69770</name>
</gene>
<dbReference type="GO" id="GO:1990504">
    <property type="term" value="P:dense core granule exocytosis"/>
    <property type="evidence" value="ECO:0007669"/>
    <property type="project" value="InterPro"/>
</dbReference>
<name>A0A812E7Z0_ACAPH</name>
<keyword evidence="2" id="KW-0472">Membrane</keyword>
<organism evidence="3 4">
    <name type="scientific">Acanthosepion pharaonis</name>
    <name type="common">Pharaoh cuttlefish</name>
    <name type="synonym">Sepia pharaonis</name>
    <dbReference type="NCBI Taxonomy" id="158019"/>
    <lineage>
        <taxon>Eukaryota</taxon>
        <taxon>Metazoa</taxon>
        <taxon>Spiralia</taxon>
        <taxon>Lophotrochozoa</taxon>
        <taxon>Mollusca</taxon>
        <taxon>Cephalopoda</taxon>
        <taxon>Coleoidea</taxon>
        <taxon>Decapodiformes</taxon>
        <taxon>Sepiida</taxon>
        <taxon>Sepiina</taxon>
        <taxon>Sepiidae</taxon>
        <taxon>Acanthosepion</taxon>
    </lineage>
</organism>
<evidence type="ECO:0000256" key="1">
    <source>
        <dbReference type="SAM" id="MobiDB-lite"/>
    </source>
</evidence>
<keyword evidence="4" id="KW-1185">Reference proteome</keyword>
<sequence length="434" mass="49337">MLDPSSSEEESENEPIEDENSDVLSVPSAERSLSASGDNLSVQSSRANTSQVRPSSPSPSLISEREKSEDVDKSDAKSEEERKRRLQLYVFVMRCIAYPFNAKQPTDMARRQTKITKQQLQTIKERFNAFLVGETNIVADEAFTNAVQSYYEVFVKSDRVLAMVKSGGSSANDFREVFKNNIEKRVRSLPEIDGLSKETVLSSWMTKYDAIFRGEEDPRKHPQRGGTTAASELILSKEQLYDMFQNILNVKKYEHQILYNACQQILLASFSSIALSPSSIALSPSSIALSPSSIALSPSSIALSPSSIALSPSSIALSPSSIALFSFFYRSFSFFYRSFSFFYRSFSFFYRSFSFFYRSFSFFYRSFSFFYRSFSFFYPFSFLSLFLLLLSLFLLLLSLFLLLLSLFLLLLSLFLLLLSLFLDHFLPLIFVSSS</sequence>
<dbReference type="GO" id="GO:0098793">
    <property type="term" value="C:presynapse"/>
    <property type="evidence" value="ECO:0007669"/>
    <property type="project" value="GOC"/>
</dbReference>
<accession>A0A812E7Z0</accession>
<dbReference type="OrthoDB" id="10063282at2759"/>
<dbReference type="PANTHER" id="PTHR12166">
    <property type="entry name" value="CALCIUM-DEPENDENT SECRETION ACTIVATOR"/>
    <property type="match status" value="1"/>
</dbReference>
<feature type="region of interest" description="Disordered" evidence="1">
    <location>
        <begin position="1"/>
        <end position="79"/>
    </location>
</feature>
<dbReference type="GO" id="GO:0016079">
    <property type="term" value="P:synaptic vesicle exocytosis"/>
    <property type="evidence" value="ECO:0007669"/>
    <property type="project" value="InterPro"/>
</dbReference>
<feature type="transmembrane region" description="Helical" evidence="2">
    <location>
        <begin position="308"/>
        <end position="329"/>
    </location>
</feature>
<proteinExistence type="predicted"/>
<keyword evidence="2" id="KW-1133">Transmembrane helix</keyword>
<dbReference type="Proteomes" id="UP000597762">
    <property type="component" value="Unassembled WGS sequence"/>
</dbReference>
<feature type="transmembrane region" description="Helical" evidence="2">
    <location>
        <begin position="376"/>
        <end position="396"/>
    </location>
</feature>
<keyword evidence="2" id="KW-0812">Transmembrane</keyword>
<feature type="compositionally biased region" description="Polar residues" evidence="1">
    <location>
        <begin position="31"/>
        <end position="61"/>
    </location>
</feature>
<feature type="transmembrane region" description="Helical" evidence="2">
    <location>
        <begin position="341"/>
        <end position="364"/>
    </location>
</feature>
<reference evidence="3" key="1">
    <citation type="submission" date="2021-01" db="EMBL/GenBank/DDBJ databases">
        <authorList>
            <person name="Li R."/>
            <person name="Bekaert M."/>
        </authorList>
    </citation>
    <scope>NUCLEOTIDE SEQUENCE</scope>
    <source>
        <strain evidence="3">Farmed</strain>
    </source>
</reference>
<evidence type="ECO:0000313" key="4">
    <source>
        <dbReference type="Proteomes" id="UP000597762"/>
    </source>
</evidence>
<dbReference type="AlphaFoldDB" id="A0A812E7Z0"/>
<protein>
    <submittedName>
        <fullName evidence="3">CADPS</fullName>
    </submittedName>
</protein>
<dbReference type="InterPro" id="IPR033227">
    <property type="entry name" value="CAPS"/>
</dbReference>
<feature type="compositionally biased region" description="Basic and acidic residues" evidence="1">
    <location>
        <begin position="63"/>
        <end position="79"/>
    </location>
</feature>
<dbReference type="PANTHER" id="PTHR12166:SF8">
    <property type="entry name" value="CALCIUM-DEPENDENT SECRETION ACTIVATOR"/>
    <property type="match status" value="1"/>
</dbReference>
<feature type="transmembrane region" description="Helical" evidence="2">
    <location>
        <begin position="401"/>
        <end position="422"/>
    </location>
</feature>
<evidence type="ECO:0000256" key="2">
    <source>
        <dbReference type="SAM" id="Phobius"/>
    </source>
</evidence>